<dbReference type="EMBL" id="LT629736">
    <property type="protein sequence ID" value="SDS72990.1"/>
    <property type="molecule type" value="Genomic_DNA"/>
</dbReference>
<dbReference type="AlphaFoldDB" id="A0A1H1UKZ6"/>
<feature type="transmembrane region" description="Helical" evidence="1">
    <location>
        <begin position="105"/>
        <end position="126"/>
    </location>
</feature>
<gene>
    <name evidence="2" type="ORF">SAMN05216421_2076</name>
</gene>
<keyword evidence="1" id="KW-1133">Transmembrane helix</keyword>
<keyword evidence="3" id="KW-1185">Reference proteome</keyword>
<feature type="transmembrane region" description="Helical" evidence="1">
    <location>
        <begin position="20"/>
        <end position="39"/>
    </location>
</feature>
<sequence length="136" mass="14900">MAKADKPLPSMAYLQPRVRVTRVLAAVSYAGLLLTLFVYNTFIADLHGANPVIILGVLLIPLLIFAPGIAIGHVRTHAWLMFAINLYFIHGVLVCFQTGRLGYGALLVGFSVVYFMASMGYVRWSFQAARVAAGER</sequence>
<evidence type="ECO:0000313" key="2">
    <source>
        <dbReference type="EMBL" id="SDS72990.1"/>
    </source>
</evidence>
<feature type="transmembrane region" description="Helical" evidence="1">
    <location>
        <begin position="51"/>
        <end position="71"/>
    </location>
</feature>
<name>A0A1H1UKZ6_9GAMM</name>
<dbReference type="OrthoDB" id="5738125at2"/>
<organism evidence="2 3">
    <name type="scientific">Halopseudomonas xinjiangensis</name>
    <dbReference type="NCBI Taxonomy" id="487184"/>
    <lineage>
        <taxon>Bacteria</taxon>
        <taxon>Pseudomonadati</taxon>
        <taxon>Pseudomonadota</taxon>
        <taxon>Gammaproteobacteria</taxon>
        <taxon>Pseudomonadales</taxon>
        <taxon>Pseudomonadaceae</taxon>
        <taxon>Halopseudomonas</taxon>
    </lineage>
</organism>
<feature type="transmembrane region" description="Helical" evidence="1">
    <location>
        <begin position="78"/>
        <end position="99"/>
    </location>
</feature>
<keyword evidence="1" id="KW-0472">Membrane</keyword>
<accession>A0A1H1UKZ6</accession>
<protein>
    <submittedName>
        <fullName evidence="2">Uncharacterized membrane protein</fullName>
    </submittedName>
</protein>
<dbReference type="STRING" id="487184.SAMN05216421_2076"/>
<dbReference type="InterPro" id="IPR018643">
    <property type="entry name" value="DUF2069_membrane"/>
</dbReference>
<reference evidence="3" key="1">
    <citation type="submission" date="2016-10" db="EMBL/GenBank/DDBJ databases">
        <authorList>
            <person name="Varghese N."/>
            <person name="Submissions S."/>
        </authorList>
    </citation>
    <scope>NUCLEOTIDE SEQUENCE [LARGE SCALE GENOMIC DNA]</scope>
    <source>
        <strain evidence="3">NRRL B-51270</strain>
    </source>
</reference>
<proteinExistence type="predicted"/>
<dbReference type="Pfam" id="PF09842">
    <property type="entry name" value="DUF2069"/>
    <property type="match status" value="1"/>
</dbReference>
<keyword evidence="1" id="KW-0812">Transmembrane</keyword>
<dbReference type="Proteomes" id="UP000243207">
    <property type="component" value="Chromosome I"/>
</dbReference>
<dbReference type="RefSeq" id="WP_093394178.1">
    <property type="nucleotide sequence ID" value="NZ_LT629736.1"/>
</dbReference>
<evidence type="ECO:0000256" key="1">
    <source>
        <dbReference type="SAM" id="Phobius"/>
    </source>
</evidence>
<evidence type="ECO:0000313" key="3">
    <source>
        <dbReference type="Proteomes" id="UP000243207"/>
    </source>
</evidence>